<evidence type="ECO:0000256" key="4">
    <source>
        <dbReference type="ARBA" id="ARBA00022692"/>
    </source>
</evidence>
<evidence type="ECO:0000256" key="3">
    <source>
        <dbReference type="ARBA" id="ARBA00022475"/>
    </source>
</evidence>
<evidence type="ECO:0000313" key="12">
    <source>
        <dbReference type="Proteomes" id="UP000278962"/>
    </source>
</evidence>
<keyword evidence="12" id="KW-1185">Reference proteome</keyword>
<dbReference type="Proteomes" id="UP000278962">
    <property type="component" value="Unassembled WGS sequence"/>
</dbReference>
<feature type="signal peptide" evidence="10">
    <location>
        <begin position="1"/>
        <end position="27"/>
    </location>
</feature>
<organism evidence="11 12">
    <name type="scientific">Solirubrobacter pauli</name>
    <dbReference type="NCBI Taxonomy" id="166793"/>
    <lineage>
        <taxon>Bacteria</taxon>
        <taxon>Bacillati</taxon>
        <taxon>Actinomycetota</taxon>
        <taxon>Thermoleophilia</taxon>
        <taxon>Solirubrobacterales</taxon>
        <taxon>Solirubrobacteraceae</taxon>
        <taxon>Solirubrobacter</taxon>
    </lineage>
</organism>
<gene>
    <name evidence="11" type="ORF">C8N24_2224</name>
</gene>
<dbReference type="GO" id="GO:0009425">
    <property type="term" value="C:bacterial-type flagellum basal body"/>
    <property type="evidence" value="ECO:0007669"/>
    <property type="project" value="UniProtKB-SubCell"/>
</dbReference>
<dbReference type="EMBL" id="RBIL01000001">
    <property type="protein sequence ID" value="RKQ92378.1"/>
    <property type="molecule type" value="Genomic_DNA"/>
</dbReference>
<dbReference type="GO" id="GO:0044781">
    <property type="term" value="P:bacterial-type flagellum organization"/>
    <property type="evidence" value="ECO:0007669"/>
    <property type="project" value="InterPro"/>
</dbReference>
<comment type="caution">
    <text evidence="11">The sequence shown here is derived from an EMBL/GenBank/DDBJ whole genome shotgun (WGS) entry which is preliminary data.</text>
</comment>
<evidence type="ECO:0000256" key="8">
    <source>
        <dbReference type="ARBA" id="ARBA00037937"/>
    </source>
</evidence>
<dbReference type="InterPro" id="IPR052205">
    <property type="entry name" value="FliO/MopB"/>
</dbReference>
<sequence>MRTLHAIFPAAAAATFGCLLTAPVAFAADGENTKLNLDNEAGKAAETASGASGGSIVRTIFGLAVVLGVIYGLHWVLKQVKKAKDSTDSGEALETIATLNLGTNRSLHLVRVGGEIVLLGAAEHQVTPIRRYSEAEAYSLGLLEPPSMTLASLEAEVEQPRGLMSVLRAKTVVK</sequence>
<keyword evidence="11" id="KW-0966">Cell projection</keyword>
<protein>
    <submittedName>
        <fullName evidence="11">Flagellar protein FliO/FliZ</fullName>
    </submittedName>
</protein>
<evidence type="ECO:0000256" key="1">
    <source>
        <dbReference type="ARBA" id="ARBA00004117"/>
    </source>
</evidence>
<evidence type="ECO:0000256" key="5">
    <source>
        <dbReference type="ARBA" id="ARBA00022989"/>
    </source>
</evidence>
<keyword evidence="4 9" id="KW-0812">Transmembrane</keyword>
<keyword evidence="5 9" id="KW-1133">Transmembrane helix</keyword>
<evidence type="ECO:0000256" key="7">
    <source>
        <dbReference type="ARBA" id="ARBA00023143"/>
    </source>
</evidence>
<keyword evidence="10" id="KW-0732">Signal</keyword>
<keyword evidence="7" id="KW-0975">Bacterial flagellum</keyword>
<name>A0A660LBJ3_9ACTN</name>
<dbReference type="PANTHER" id="PTHR38766:SF1">
    <property type="entry name" value="FLAGELLAR PROTEIN FLIO"/>
    <property type="match status" value="1"/>
</dbReference>
<comment type="subcellular location">
    <subcellularLocation>
        <location evidence="1">Bacterial flagellum basal body</location>
    </subcellularLocation>
    <subcellularLocation>
        <location evidence="2">Cell membrane</location>
    </subcellularLocation>
</comment>
<feature type="chain" id="PRO_5025006448" evidence="10">
    <location>
        <begin position="28"/>
        <end position="174"/>
    </location>
</feature>
<dbReference type="InterPro" id="IPR022781">
    <property type="entry name" value="Flagellar_biosynth_FliO"/>
</dbReference>
<accession>A0A660LBJ3</accession>
<evidence type="ECO:0000256" key="9">
    <source>
        <dbReference type="SAM" id="Phobius"/>
    </source>
</evidence>
<dbReference type="PANTHER" id="PTHR38766">
    <property type="entry name" value="FLAGELLAR PROTEIN FLIO"/>
    <property type="match status" value="1"/>
</dbReference>
<keyword evidence="3" id="KW-1003">Cell membrane</keyword>
<feature type="transmembrane region" description="Helical" evidence="9">
    <location>
        <begin position="56"/>
        <end position="77"/>
    </location>
</feature>
<keyword evidence="11" id="KW-0282">Flagellum</keyword>
<evidence type="ECO:0000313" key="11">
    <source>
        <dbReference type="EMBL" id="RKQ92378.1"/>
    </source>
</evidence>
<comment type="similarity">
    <text evidence="8">Belongs to the FliO/MopB family.</text>
</comment>
<proteinExistence type="inferred from homology"/>
<dbReference type="PROSITE" id="PS51257">
    <property type="entry name" value="PROKAR_LIPOPROTEIN"/>
    <property type="match status" value="1"/>
</dbReference>
<keyword evidence="11" id="KW-0969">Cilium</keyword>
<dbReference type="Pfam" id="PF04347">
    <property type="entry name" value="FliO"/>
    <property type="match status" value="1"/>
</dbReference>
<dbReference type="OrthoDB" id="5244198at2"/>
<dbReference type="RefSeq" id="WP_121250079.1">
    <property type="nucleotide sequence ID" value="NZ_RBIL01000001.1"/>
</dbReference>
<dbReference type="GO" id="GO:0005886">
    <property type="term" value="C:plasma membrane"/>
    <property type="evidence" value="ECO:0007669"/>
    <property type="project" value="UniProtKB-SubCell"/>
</dbReference>
<dbReference type="AlphaFoldDB" id="A0A660LBJ3"/>
<evidence type="ECO:0000256" key="2">
    <source>
        <dbReference type="ARBA" id="ARBA00004236"/>
    </source>
</evidence>
<keyword evidence="6 9" id="KW-0472">Membrane</keyword>
<reference evidence="11 12" key="1">
    <citation type="submission" date="2018-10" db="EMBL/GenBank/DDBJ databases">
        <title>Genomic Encyclopedia of Archaeal and Bacterial Type Strains, Phase II (KMG-II): from individual species to whole genera.</title>
        <authorList>
            <person name="Goeker M."/>
        </authorList>
    </citation>
    <scope>NUCLEOTIDE SEQUENCE [LARGE SCALE GENOMIC DNA]</scope>
    <source>
        <strain evidence="11 12">DSM 14954</strain>
    </source>
</reference>
<evidence type="ECO:0000256" key="10">
    <source>
        <dbReference type="SAM" id="SignalP"/>
    </source>
</evidence>
<evidence type="ECO:0000256" key="6">
    <source>
        <dbReference type="ARBA" id="ARBA00023136"/>
    </source>
</evidence>